<accession>A0AAW1QK67</accession>
<feature type="domain" description="Protein kinase" evidence="19">
    <location>
        <begin position="537"/>
        <end position="833"/>
    </location>
</feature>
<name>A0AAW1QK67_9CHLO</name>
<dbReference type="Gene3D" id="1.10.510.10">
    <property type="entry name" value="Transferase(Phosphotransferase) domain 1"/>
    <property type="match status" value="1"/>
</dbReference>
<evidence type="ECO:0000259" key="20">
    <source>
        <dbReference type="PROSITE" id="PS50862"/>
    </source>
</evidence>
<dbReference type="CDD" id="cd07840">
    <property type="entry name" value="STKc_CDK9_like"/>
    <property type="match status" value="1"/>
</dbReference>
<feature type="domain" description="Aminoacyl-transfer RNA synthetases class-II family profile" evidence="20">
    <location>
        <begin position="36"/>
        <end position="1056"/>
    </location>
</feature>
<evidence type="ECO:0000256" key="17">
    <source>
        <dbReference type="PROSITE-ProRule" id="PRU10141"/>
    </source>
</evidence>
<keyword evidence="10 17" id="KW-0067">ATP-binding</keyword>
<dbReference type="Pfam" id="PF03129">
    <property type="entry name" value="HGTP_anticodon"/>
    <property type="match status" value="1"/>
</dbReference>
<keyword evidence="6" id="KW-0436">Ligase</keyword>
<evidence type="ECO:0000256" key="4">
    <source>
        <dbReference type="ARBA" id="ARBA00012815"/>
    </source>
</evidence>
<feature type="region of interest" description="Disordered" evidence="18">
    <location>
        <begin position="996"/>
        <end position="1056"/>
    </location>
</feature>
<comment type="catalytic activity">
    <reaction evidence="15">
        <text>L-threonyl-[protein] + ATP = O-phospho-L-threonyl-[protein] + ADP + H(+)</text>
        <dbReference type="Rhea" id="RHEA:46608"/>
        <dbReference type="Rhea" id="RHEA-COMP:11060"/>
        <dbReference type="Rhea" id="RHEA-COMP:11605"/>
        <dbReference type="ChEBI" id="CHEBI:15378"/>
        <dbReference type="ChEBI" id="CHEBI:30013"/>
        <dbReference type="ChEBI" id="CHEBI:30616"/>
        <dbReference type="ChEBI" id="CHEBI:61977"/>
        <dbReference type="ChEBI" id="CHEBI:456216"/>
        <dbReference type="EC" id="2.7.11.22"/>
    </reaction>
</comment>
<dbReference type="Pfam" id="PF00069">
    <property type="entry name" value="Pkinase"/>
    <property type="match status" value="1"/>
</dbReference>
<dbReference type="GO" id="GO:0004821">
    <property type="term" value="F:histidine-tRNA ligase activity"/>
    <property type="evidence" value="ECO:0007669"/>
    <property type="project" value="UniProtKB-EC"/>
</dbReference>
<comment type="caution">
    <text evidence="21">The sequence shown here is derived from an EMBL/GenBank/DDBJ whole genome shotgun (WGS) entry which is preliminary data.</text>
</comment>
<dbReference type="PROSITE" id="PS50862">
    <property type="entry name" value="AA_TRNA_LIGASE_II"/>
    <property type="match status" value="1"/>
</dbReference>
<keyword evidence="9" id="KW-0418">Kinase</keyword>
<evidence type="ECO:0000313" key="22">
    <source>
        <dbReference type="Proteomes" id="UP001438707"/>
    </source>
</evidence>
<evidence type="ECO:0000259" key="19">
    <source>
        <dbReference type="PROSITE" id="PS50011"/>
    </source>
</evidence>
<dbReference type="InterPro" id="IPR011009">
    <property type="entry name" value="Kinase-like_dom_sf"/>
</dbReference>
<dbReference type="AlphaFoldDB" id="A0AAW1QK67"/>
<dbReference type="InterPro" id="IPR015807">
    <property type="entry name" value="His-tRNA-ligase"/>
</dbReference>
<evidence type="ECO:0000256" key="1">
    <source>
        <dbReference type="ARBA" id="ARBA00006485"/>
    </source>
</evidence>
<evidence type="ECO:0000256" key="13">
    <source>
        <dbReference type="ARBA" id="ARBA00030619"/>
    </source>
</evidence>
<evidence type="ECO:0000256" key="3">
    <source>
        <dbReference type="ARBA" id="ARBA00012425"/>
    </source>
</evidence>
<evidence type="ECO:0000256" key="14">
    <source>
        <dbReference type="ARBA" id="ARBA00047639"/>
    </source>
</evidence>
<evidence type="ECO:0000256" key="12">
    <source>
        <dbReference type="ARBA" id="ARBA00023146"/>
    </source>
</evidence>
<dbReference type="FunFam" id="3.30.200.20:FF:000124">
    <property type="entry name" value="Cyclin-dependent kinase 4"/>
    <property type="match status" value="1"/>
</dbReference>
<dbReference type="InterPro" id="IPR006195">
    <property type="entry name" value="aa-tRNA-synth_II"/>
</dbReference>
<dbReference type="Pfam" id="PF13393">
    <property type="entry name" value="tRNA-synt_His"/>
    <property type="match status" value="1"/>
</dbReference>
<dbReference type="EC" id="2.7.11.22" evidence="3"/>
<dbReference type="InterPro" id="IPR000719">
    <property type="entry name" value="Prot_kinase_dom"/>
</dbReference>
<dbReference type="Gene3D" id="3.30.930.10">
    <property type="entry name" value="Bira Bifunctional Protein, Domain 2"/>
    <property type="match status" value="1"/>
</dbReference>
<evidence type="ECO:0000256" key="8">
    <source>
        <dbReference type="ARBA" id="ARBA00022741"/>
    </source>
</evidence>
<dbReference type="GO" id="GO:0006427">
    <property type="term" value="P:histidyl-tRNA aminoacylation"/>
    <property type="evidence" value="ECO:0007669"/>
    <property type="project" value="InterPro"/>
</dbReference>
<dbReference type="PROSITE" id="PS00107">
    <property type="entry name" value="PROTEIN_KINASE_ATP"/>
    <property type="match status" value="1"/>
</dbReference>
<comment type="catalytic activity">
    <reaction evidence="14">
        <text>tRNA(His) + L-histidine + ATP = L-histidyl-tRNA(His) + AMP + diphosphate + H(+)</text>
        <dbReference type="Rhea" id="RHEA:17313"/>
        <dbReference type="Rhea" id="RHEA-COMP:9665"/>
        <dbReference type="Rhea" id="RHEA-COMP:9689"/>
        <dbReference type="ChEBI" id="CHEBI:15378"/>
        <dbReference type="ChEBI" id="CHEBI:30616"/>
        <dbReference type="ChEBI" id="CHEBI:33019"/>
        <dbReference type="ChEBI" id="CHEBI:57595"/>
        <dbReference type="ChEBI" id="CHEBI:78442"/>
        <dbReference type="ChEBI" id="CHEBI:78527"/>
        <dbReference type="ChEBI" id="CHEBI:456215"/>
        <dbReference type="EC" id="6.1.1.21"/>
    </reaction>
</comment>
<dbReference type="InterPro" id="IPR045864">
    <property type="entry name" value="aa-tRNA-synth_II/BPL/LPL"/>
</dbReference>
<evidence type="ECO:0000256" key="16">
    <source>
        <dbReference type="ARBA" id="ARBA00048367"/>
    </source>
</evidence>
<evidence type="ECO:0000256" key="6">
    <source>
        <dbReference type="ARBA" id="ARBA00022598"/>
    </source>
</evidence>
<dbReference type="PROSITE" id="PS50011">
    <property type="entry name" value="PROTEIN_KINASE_DOM"/>
    <property type="match status" value="1"/>
</dbReference>
<keyword evidence="5" id="KW-0723">Serine/threonine-protein kinase</keyword>
<keyword evidence="22" id="KW-1185">Reference proteome</keyword>
<protein>
    <recommendedName>
        <fullName evidence="13">Histidyl-tRNA synthetase</fullName>
        <ecNumber evidence="3">2.7.11.22</ecNumber>
        <ecNumber evidence="4">6.1.1.21</ecNumber>
    </recommendedName>
</protein>
<organism evidence="21 22">
    <name type="scientific">Apatococcus lobatus</name>
    <dbReference type="NCBI Taxonomy" id="904363"/>
    <lineage>
        <taxon>Eukaryota</taxon>
        <taxon>Viridiplantae</taxon>
        <taxon>Chlorophyta</taxon>
        <taxon>core chlorophytes</taxon>
        <taxon>Trebouxiophyceae</taxon>
        <taxon>Chlorellales</taxon>
        <taxon>Chlorellaceae</taxon>
        <taxon>Apatococcus</taxon>
    </lineage>
</organism>
<dbReference type="InterPro" id="IPR017441">
    <property type="entry name" value="Protein_kinase_ATP_BS"/>
</dbReference>
<dbReference type="FunFam" id="3.40.50.800:FF:000017">
    <property type="entry name" value="Histidine--tRNA ligase chloroplastic/mitochondrial"/>
    <property type="match status" value="1"/>
</dbReference>
<dbReference type="SUPFAM" id="SSF55681">
    <property type="entry name" value="Class II aaRS and biotin synthetases"/>
    <property type="match status" value="1"/>
</dbReference>
<sequence>MCTRSAEASGKPGRSSAAVDHQADESKGLIDTSPPRGTRDFDPQDMRLRSWLFGHWQDVSRQCGFEQVDFPVVENEELFVRKAGEEITSQLYNFADKGQRRLALRPELTPSLARLVLKKAKSLPLPAKWWTIGQCWRYERMTRGRRREHYQWNCDIIGLEGVAAEAELLAAITLFFERVGITPADVGIKVNSRKSLQAILTQAGVPEERFAAVCVIVDKIEKLPEEKVREELAGIGVTSKAADKILAAMATRSLEDLEKLLGPDNKAVADLRQLFTLAEAYGMADWIVFDASVVRGLSYYTGIVFEGFDRQGVLRAICGGGRYDGLLGALGGENQPMCGFGFGDAVIMELLQDRGLLPDLSHEVEDLVLALDEDLRPQASCIAQQLRQKGRRVDLVLEGGRRMKWAFKHAERISAQRLVLVGKEEWAQGNVRIKNLETREQEDMTPTALLDTTSCLGAVKPELRSGTQTSQSVSAEDGPGGDMAMVMPPRSVPVQRPYPPGTPGAEGPTEPIFKVELPKVADDDKHFGGCRGVEHCYERQEQIGEGTYGEVYLARDKASGDRVALKKIRMDNEKEGFPITAIREIKLLKQLNHENVIRLREIVRSQTHKVNNFRGSIYMVFDYMDHDLTGLMERKGYKFTVPQVKCYMKQLFNGLHHCHQANILHRDLKASNLLIDNTGTLKLADFGLARRYNSKDNAKLTNRVITLWYRPPELILGKDRYGPEIDMWSVGCICAELLTGKPMFPGKDEADQLDKIFSVLGFPTEQTMPGCSKLPNYANIRPTKLKQFGLEHHFRKMGQPQAPEAINFLERLLNLNPRKRMSAHDGYADTSWMWSPPVACQPHELPTLPASHEMQMKRKRHAEREAKAQGPANQQQDSNKRARHAGSQGPQAGPQGHPQQQRKGPGGGYPQQAGQYNHPRPPPGAIPRPAAPAAGFNRPGAIPRPQLLPHGMPAGSVGVGGTGYMVGPGPMPGVNYQAAGGYGASRYSVGQAHPGAAGGFHPNGPFSGADPYRAGGYQPGAAGGGAYAAQARGGPRQPGPSRPPFDRNLRNNPPRR</sequence>
<dbReference type="SMART" id="SM00220">
    <property type="entry name" value="S_TKc"/>
    <property type="match status" value="1"/>
</dbReference>
<dbReference type="Gene3D" id="3.30.200.20">
    <property type="entry name" value="Phosphorylase Kinase, domain 1"/>
    <property type="match status" value="1"/>
</dbReference>
<evidence type="ECO:0000256" key="9">
    <source>
        <dbReference type="ARBA" id="ARBA00022777"/>
    </source>
</evidence>
<keyword evidence="12" id="KW-0030">Aminoacyl-tRNA synthetase</keyword>
<dbReference type="CDD" id="cd00773">
    <property type="entry name" value="HisRS-like_core"/>
    <property type="match status" value="1"/>
</dbReference>
<feature type="binding site" evidence="17">
    <location>
        <position position="566"/>
    </location>
    <ligand>
        <name>ATP</name>
        <dbReference type="ChEBI" id="CHEBI:30616"/>
    </ligand>
</feature>
<dbReference type="SUPFAM" id="SSF52954">
    <property type="entry name" value="Class II aaRS ABD-related"/>
    <property type="match status" value="1"/>
</dbReference>
<keyword evidence="7" id="KW-0808">Transferase</keyword>
<dbReference type="HAMAP" id="MF_00127">
    <property type="entry name" value="His_tRNA_synth"/>
    <property type="match status" value="1"/>
</dbReference>
<dbReference type="InterPro" id="IPR004516">
    <property type="entry name" value="HisRS/HisZ"/>
</dbReference>
<dbReference type="FunFam" id="1.10.510.10:FF:000273">
    <property type="entry name" value="Cyclin-dependent kinase C-2"/>
    <property type="match status" value="1"/>
</dbReference>
<dbReference type="InterPro" id="IPR041715">
    <property type="entry name" value="HisRS-like_core"/>
</dbReference>
<evidence type="ECO:0000256" key="18">
    <source>
        <dbReference type="SAM" id="MobiDB-lite"/>
    </source>
</evidence>
<feature type="compositionally biased region" description="Low complexity" evidence="18">
    <location>
        <begin position="885"/>
        <end position="901"/>
    </location>
</feature>
<dbReference type="FunFam" id="3.30.930.10:FF:000054">
    <property type="entry name" value="Histidine--tRNA ligase chloroplastic/mitochondrial"/>
    <property type="match status" value="1"/>
</dbReference>
<dbReference type="EMBL" id="JALJOS010000036">
    <property type="protein sequence ID" value="KAK9821653.1"/>
    <property type="molecule type" value="Genomic_DNA"/>
</dbReference>
<feature type="region of interest" description="Disordered" evidence="18">
    <location>
        <begin position="462"/>
        <end position="509"/>
    </location>
</feature>
<dbReference type="NCBIfam" id="TIGR00442">
    <property type="entry name" value="hisS"/>
    <property type="match status" value="1"/>
</dbReference>
<dbReference type="Proteomes" id="UP001438707">
    <property type="component" value="Unassembled WGS sequence"/>
</dbReference>
<feature type="region of interest" description="Disordered" evidence="18">
    <location>
        <begin position="1"/>
        <end position="42"/>
    </location>
</feature>
<gene>
    <name evidence="21" type="ORF">WJX74_005173</name>
</gene>
<dbReference type="GO" id="GO:0004693">
    <property type="term" value="F:cyclin-dependent protein serine/threonine kinase activity"/>
    <property type="evidence" value="ECO:0007669"/>
    <property type="project" value="UniProtKB-EC"/>
</dbReference>
<evidence type="ECO:0000313" key="21">
    <source>
        <dbReference type="EMBL" id="KAK9821653.1"/>
    </source>
</evidence>
<evidence type="ECO:0000256" key="7">
    <source>
        <dbReference type="ARBA" id="ARBA00022679"/>
    </source>
</evidence>
<feature type="compositionally biased region" description="Pro residues" evidence="18">
    <location>
        <begin position="919"/>
        <end position="930"/>
    </location>
</feature>
<proteinExistence type="inferred from homology"/>
<dbReference type="PROSITE" id="PS00108">
    <property type="entry name" value="PROTEIN_KINASE_ST"/>
    <property type="match status" value="1"/>
</dbReference>
<comment type="similarity">
    <text evidence="2">Belongs to the class-II aminoacyl-tRNA synthetase family.</text>
</comment>
<feature type="region of interest" description="Disordered" evidence="18">
    <location>
        <begin position="853"/>
        <end position="949"/>
    </location>
</feature>
<dbReference type="EC" id="6.1.1.21" evidence="4"/>
<dbReference type="GO" id="GO:0005524">
    <property type="term" value="F:ATP binding"/>
    <property type="evidence" value="ECO:0007669"/>
    <property type="project" value="UniProtKB-UniRule"/>
</dbReference>
<feature type="compositionally biased region" description="Polar residues" evidence="18">
    <location>
        <begin position="465"/>
        <end position="474"/>
    </location>
</feature>
<evidence type="ECO:0000256" key="2">
    <source>
        <dbReference type="ARBA" id="ARBA00008226"/>
    </source>
</evidence>
<dbReference type="SUPFAM" id="SSF56112">
    <property type="entry name" value="Protein kinase-like (PK-like)"/>
    <property type="match status" value="1"/>
</dbReference>
<evidence type="ECO:0000256" key="5">
    <source>
        <dbReference type="ARBA" id="ARBA00022527"/>
    </source>
</evidence>
<dbReference type="GO" id="GO:0005737">
    <property type="term" value="C:cytoplasm"/>
    <property type="evidence" value="ECO:0007669"/>
    <property type="project" value="InterPro"/>
</dbReference>
<comment type="catalytic activity">
    <reaction evidence="16">
        <text>L-seryl-[protein] + ATP = O-phospho-L-seryl-[protein] + ADP + H(+)</text>
        <dbReference type="Rhea" id="RHEA:17989"/>
        <dbReference type="Rhea" id="RHEA-COMP:9863"/>
        <dbReference type="Rhea" id="RHEA-COMP:11604"/>
        <dbReference type="ChEBI" id="CHEBI:15378"/>
        <dbReference type="ChEBI" id="CHEBI:29999"/>
        <dbReference type="ChEBI" id="CHEBI:30616"/>
        <dbReference type="ChEBI" id="CHEBI:83421"/>
        <dbReference type="ChEBI" id="CHEBI:456216"/>
        <dbReference type="EC" id="2.7.11.22"/>
    </reaction>
</comment>
<evidence type="ECO:0000256" key="11">
    <source>
        <dbReference type="ARBA" id="ARBA00022917"/>
    </source>
</evidence>
<evidence type="ECO:0000256" key="10">
    <source>
        <dbReference type="ARBA" id="ARBA00022840"/>
    </source>
</evidence>
<dbReference type="InterPro" id="IPR036621">
    <property type="entry name" value="Anticodon-bd_dom_sf"/>
</dbReference>
<dbReference type="PANTHER" id="PTHR43707:SF1">
    <property type="entry name" value="HISTIDINE--TRNA LIGASE, MITOCHONDRIAL-RELATED"/>
    <property type="match status" value="1"/>
</dbReference>
<dbReference type="Gene3D" id="3.40.50.800">
    <property type="entry name" value="Anticodon-binding domain"/>
    <property type="match status" value="1"/>
</dbReference>
<keyword evidence="8 17" id="KW-0547">Nucleotide-binding</keyword>
<evidence type="ECO:0000256" key="15">
    <source>
        <dbReference type="ARBA" id="ARBA00047811"/>
    </source>
</evidence>
<feature type="compositionally biased region" description="Gly residues" evidence="18">
    <location>
        <begin position="1017"/>
        <end position="1026"/>
    </location>
</feature>
<dbReference type="InterPro" id="IPR008271">
    <property type="entry name" value="Ser/Thr_kinase_AS"/>
</dbReference>
<reference evidence="21 22" key="1">
    <citation type="journal article" date="2024" name="Nat. Commun.">
        <title>Phylogenomics reveals the evolutionary origins of lichenization in chlorophyte algae.</title>
        <authorList>
            <person name="Puginier C."/>
            <person name="Libourel C."/>
            <person name="Otte J."/>
            <person name="Skaloud P."/>
            <person name="Haon M."/>
            <person name="Grisel S."/>
            <person name="Petersen M."/>
            <person name="Berrin J.G."/>
            <person name="Delaux P.M."/>
            <person name="Dal Grande F."/>
            <person name="Keller J."/>
        </authorList>
    </citation>
    <scope>NUCLEOTIDE SEQUENCE [LARGE SCALE GENOMIC DNA]</scope>
    <source>
        <strain evidence="21 22">SAG 2145</strain>
    </source>
</reference>
<comment type="similarity">
    <text evidence="1">Belongs to the protein kinase superfamily. CMGC Ser/Thr protein kinase family. CDC2/CDKX subfamily.</text>
</comment>
<dbReference type="InterPro" id="IPR004154">
    <property type="entry name" value="Anticodon-bd"/>
</dbReference>
<keyword evidence="11" id="KW-0648">Protein biosynthesis</keyword>
<dbReference type="PANTHER" id="PTHR43707">
    <property type="entry name" value="HISTIDYL-TRNA SYNTHETASE"/>
    <property type="match status" value="1"/>
</dbReference>